<dbReference type="EMBL" id="CAXAMM010012669">
    <property type="protein sequence ID" value="CAK9029501.1"/>
    <property type="molecule type" value="Genomic_DNA"/>
</dbReference>
<evidence type="ECO:0000256" key="1">
    <source>
        <dbReference type="SAM" id="MobiDB-lite"/>
    </source>
</evidence>
<keyword evidence="3" id="KW-1185">Reference proteome</keyword>
<feature type="region of interest" description="Disordered" evidence="1">
    <location>
        <begin position="808"/>
        <end position="895"/>
    </location>
</feature>
<comment type="caution">
    <text evidence="2">The sequence shown here is derived from an EMBL/GenBank/DDBJ whole genome shotgun (WGS) entry which is preliminary data.</text>
</comment>
<sequence length="908" mass="103955">MYVTETDRKLFTFVFQVRRWPTVLEVFDMTIPAHGCVWDSDCSIRMGPYTDERNLVWDMQVVMYEGAYLRLQEYRRDEIAVPVALDPQTTCGETESGSSSDGSDSWTSDSTSDVPENNLNATGDTEEHGEGTELQQYEFSLMQYEWELEMAKDEADFLAGVRALPGASFDEVRYPEMLHLTVQKEIGDGLAIDVFQRYLRIHCPVHELSTFTVHVWIVDHEIAAFARVLPLFAGRSMTDSMRRELQHVDESESFWISALDPMPLPLSLRICPLDLVVLSAKQKKDHKRIYVVDILFRSLPRRVALIYHCGERLQDLVRRAGLQEACTPRRHHCTLSKTTTFQVKVWQLHEIVDERHGTSFELRFHDKKEAEICTPEETALMQQPASDPRAVRSIGQYLRFWNFVDREFTVWYHGNHDIKVQEHPWVLDSVSRLALRRQLQEMQIGDEDDVVPVNPPPVFVAVGRPHVLIIGGGKATKIPIQCQTFYERRVNLMSILIDGSYPPLSIAAIFETAHPAHECEDSQRCYAVYENRMIPYYADVDLQEGAFIKLYRRDADDEEPSTECPSDASEVSDDSEYLVDLPYVGEQLQPQPDRDNTATLVGYSSQHLLEETARNDYVSESRLQLPDDEETMLMQHPPVERGCAQHSVAGLGKLTLLEHRVRMQRDLIYELLALRQDQFGLTPFEGALTSFWLLPGLERAAQMIEKKLLLHVVAADWTQWIEHCWEQKPEASQFYLIRMAVAYEAWDTVLDIFRIIAKGRVRLQRLLSTSLVLRWDAPEGTQFYHATQRPRIPAGAYVTMRIGEQPNGFQCRVSDERPTTSQSWDPSMTDANASHEEAEEVSYMQRPYTSHEPRLSETDAAGSTPSAPSRMTPRRALSSDGDLSATVPSGREREQLDAFGRARSFLAI</sequence>
<reference evidence="2 3" key="1">
    <citation type="submission" date="2024-02" db="EMBL/GenBank/DDBJ databases">
        <authorList>
            <person name="Chen Y."/>
            <person name="Shah S."/>
            <person name="Dougan E. K."/>
            <person name="Thang M."/>
            <person name="Chan C."/>
        </authorList>
    </citation>
    <scope>NUCLEOTIDE SEQUENCE [LARGE SCALE GENOMIC DNA]</scope>
</reference>
<evidence type="ECO:0000313" key="2">
    <source>
        <dbReference type="EMBL" id="CAK9029501.1"/>
    </source>
</evidence>
<organism evidence="2 3">
    <name type="scientific">Durusdinium trenchii</name>
    <dbReference type="NCBI Taxonomy" id="1381693"/>
    <lineage>
        <taxon>Eukaryota</taxon>
        <taxon>Sar</taxon>
        <taxon>Alveolata</taxon>
        <taxon>Dinophyceae</taxon>
        <taxon>Suessiales</taxon>
        <taxon>Symbiodiniaceae</taxon>
        <taxon>Durusdinium</taxon>
    </lineage>
</organism>
<evidence type="ECO:0000313" key="3">
    <source>
        <dbReference type="Proteomes" id="UP001642464"/>
    </source>
</evidence>
<feature type="compositionally biased region" description="Low complexity" evidence="1">
    <location>
        <begin position="92"/>
        <end position="113"/>
    </location>
</feature>
<proteinExistence type="predicted"/>
<protein>
    <submittedName>
        <fullName evidence="2">Uncharacterized protein</fullName>
    </submittedName>
</protein>
<feature type="compositionally biased region" description="Polar residues" evidence="1">
    <location>
        <begin position="819"/>
        <end position="832"/>
    </location>
</feature>
<feature type="region of interest" description="Disordered" evidence="1">
    <location>
        <begin position="86"/>
        <end position="132"/>
    </location>
</feature>
<accession>A0ABP0KRK7</accession>
<gene>
    <name evidence="2" type="ORF">SCF082_LOCUS18813</name>
</gene>
<name>A0ABP0KRK7_9DINO</name>
<dbReference type="Proteomes" id="UP001642464">
    <property type="component" value="Unassembled WGS sequence"/>
</dbReference>